<comment type="catalytic activity">
    <reaction evidence="13">
        <text>tRNA(Met) + L-methionine + ATP = L-methionyl-tRNA(Met) + AMP + diphosphate</text>
        <dbReference type="Rhea" id="RHEA:13481"/>
        <dbReference type="Rhea" id="RHEA-COMP:9667"/>
        <dbReference type="Rhea" id="RHEA-COMP:9698"/>
        <dbReference type="ChEBI" id="CHEBI:30616"/>
        <dbReference type="ChEBI" id="CHEBI:33019"/>
        <dbReference type="ChEBI" id="CHEBI:57844"/>
        <dbReference type="ChEBI" id="CHEBI:78442"/>
        <dbReference type="ChEBI" id="CHEBI:78530"/>
        <dbReference type="ChEBI" id="CHEBI:456215"/>
        <dbReference type="EC" id="6.1.1.10"/>
    </reaction>
</comment>
<evidence type="ECO:0000256" key="5">
    <source>
        <dbReference type="ARBA" id="ARBA00022723"/>
    </source>
</evidence>
<dbReference type="InterPro" id="IPR023457">
    <property type="entry name" value="Met-tRNA_synth_2"/>
</dbReference>
<evidence type="ECO:0000256" key="9">
    <source>
        <dbReference type="ARBA" id="ARBA00022833"/>
    </source>
</evidence>
<protein>
    <recommendedName>
        <fullName evidence="14">Probable methionine--tRNA ligase, mitochondrial</fullName>
        <ecNumber evidence="3">6.1.1.10</ecNumber>
    </recommendedName>
</protein>
<evidence type="ECO:0000313" key="20">
    <source>
        <dbReference type="EMBL" id="KAK7755152.1"/>
    </source>
</evidence>
<dbReference type="InterPro" id="IPR017907">
    <property type="entry name" value="Znf_RING_CS"/>
</dbReference>
<dbReference type="Gene3D" id="2.170.220.10">
    <property type="match status" value="1"/>
</dbReference>
<reference evidence="20 21" key="1">
    <citation type="submission" date="2024-02" db="EMBL/GenBank/DDBJ databases">
        <title>De novo assembly and annotation of 12 fungi associated with fruit tree decline syndrome in Ontario, Canada.</title>
        <authorList>
            <person name="Sulman M."/>
            <person name="Ellouze W."/>
            <person name="Ilyukhin E."/>
        </authorList>
    </citation>
    <scope>NUCLEOTIDE SEQUENCE [LARGE SCALE GENOMIC DNA]</scope>
    <source>
        <strain evidence="20 21">M11/M66-122</strain>
    </source>
</reference>
<dbReference type="InterPro" id="IPR014001">
    <property type="entry name" value="Helicase_ATP-bd"/>
</dbReference>
<dbReference type="Pfam" id="PF00271">
    <property type="entry name" value="Helicase_C"/>
    <property type="match status" value="1"/>
</dbReference>
<dbReference type="CDD" id="cd18793">
    <property type="entry name" value="SF2_C_SNF"/>
    <property type="match status" value="1"/>
</dbReference>
<dbReference type="GO" id="GO:0016787">
    <property type="term" value="F:hydrolase activity"/>
    <property type="evidence" value="ECO:0007669"/>
    <property type="project" value="UniProtKB-KW"/>
</dbReference>
<dbReference type="PANTHER" id="PTHR43326:SF1">
    <property type="entry name" value="METHIONINE--TRNA LIGASE, MITOCHONDRIAL"/>
    <property type="match status" value="1"/>
</dbReference>
<evidence type="ECO:0000256" key="15">
    <source>
        <dbReference type="PROSITE-ProRule" id="PRU00175"/>
    </source>
</evidence>
<keyword evidence="7 15" id="KW-0863">Zinc-finger</keyword>
<dbReference type="PROSITE" id="PS51194">
    <property type="entry name" value="HELICASE_CTER"/>
    <property type="match status" value="1"/>
</dbReference>
<evidence type="ECO:0000259" key="19">
    <source>
        <dbReference type="PROSITE" id="PS51194"/>
    </source>
</evidence>
<dbReference type="Gene3D" id="3.30.40.10">
    <property type="entry name" value="Zinc/RING finger domain, C3HC4 (zinc finger)"/>
    <property type="match status" value="1"/>
</dbReference>
<comment type="subcellular location">
    <subcellularLocation>
        <location evidence="1">Nucleus</location>
    </subcellularLocation>
</comment>
<dbReference type="CDD" id="cd18008">
    <property type="entry name" value="DEXDc_SHPRH-like"/>
    <property type="match status" value="1"/>
</dbReference>
<keyword evidence="11" id="KW-0648">Protein biosynthesis</keyword>
<dbReference type="GO" id="GO:0004825">
    <property type="term" value="F:methionine-tRNA ligase activity"/>
    <property type="evidence" value="ECO:0007669"/>
    <property type="project" value="UniProtKB-EC"/>
</dbReference>
<feature type="region of interest" description="Disordered" evidence="16">
    <location>
        <begin position="1"/>
        <end position="367"/>
    </location>
</feature>
<dbReference type="InterPro" id="IPR000330">
    <property type="entry name" value="SNF2_N"/>
</dbReference>
<dbReference type="GO" id="GO:0005739">
    <property type="term" value="C:mitochondrion"/>
    <property type="evidence" value="ECO:0007669"/>
    <property type="project" value="UniProtKB-ARBA"/>
</dbReference>
<feature type="domain" description="RING-type" evidence="17">
    <location>
        <begin position="759"/>
        <end position="799"/>
    </location>
</feature>
<keyword evidence="6" id="KW-0547">Nucleotide-binding</keyword>
<dbReference type="InterPro" id="IPR049730">
    <property type="entry name" value="SNF2/RAD54-like_C"/>
</dbReference>
<dbReference type="SUPFAM" id="SSF57850">
    <property type="entry name" value="RING/U-box"/>
    <property type="match status" value="1"/>
</dbReference>
<dbReference type="GO" id="GO:0005634">
    <property type="term" value="C:nucleus"/>
    <property type="evidence" value="ECO:0007669"/>
    <property type="project" value="UniProtKB-SubCell"/>
</dbReference>
<dbReference type="EC" id="6.1.1.10" evidence="3"/>
<evidence type="ECO:0000256" key="4">
    <source>
        <dbReference type="ARBA" id="ARBA00022598"/>
    </source>
</evidence>
<evidence type="ECO:0000256" key="7">
    <source>
        <dbReference type="ARBA" id="ARBA00022771"/>
    </source>
</evidence>
<feature type="domain" description="Helicase ATP-binding" evidence="18">
    <location>
        <begin position="418"/>
        <end position="596"/>
    </location>
</feature>
<dbReference type="GO" id="GO:0008270">
    <property type="term" value="F:zinc ion binding"/>
    <property type="evidence" value="ECO:0007669"/>
    <property type="project" value="UniProtKB-KW"/>
</dbReference>
<evidence type="ECO:0000256" key="13">
    <source>
        <dbReference type="ARBA" id="ARBA00047364"/>
    </source>
</evidence>
<organism evidence="20 21">
    <name type="scientific">Diatrype stigma</name>
    <dbReference type="NCBI Taxonomy" id="117547"/>
    <lineage>
        <taxon>Eukaryota</taxon>
        <taxon>Fungi</taxon>
        <taxon>Dikarya</taxon>
        <taxon>Ascomycota</taxon>
        <taxon>Pezizomycotina</taxon>
        <taxon>Sordariomycetes</taxon>
        <taxon>Xylariomycetidae</taxon>
        <taxon>Xylariales</taxon>
        <taxon>Diatrypaceae</taxon>
        <taxon>Diatrype</taxon>
    </lineage>
</organism>
<dbReference type="CDD" id="cd00814">
    <property type="entry name" value="MetRS_core"/>
    <property type="match status" value="1"/>
</dbReference>
<comment type="similarity">
    <text evidence="2">Belongs to the class-I aminoacyl-tRNA synthetase family.</text>
</comment>
<dbReference type="FunFam" id="2.170.220.10:FF:000001">
    <property type="entry name" value="methionine--tRNA ligase, mitochondrial"/>
    <property type="match status" value="1"/>
</dbReference>
<name>A0AAN9UXT2_9PEZI</name>
<dbReference type="Pfam" id="PF09334">
    <property type="entry name" value="tRNA-synt_1g"/>
    <property type="match status" value="1"/>
</dbReference>
<dbReference type="InterPro" id="IPR001650">
    <property type="entry name" value="Helicase_C-like"/>
</dbReference>
<dbReference type="InterPro" id="IPR014729">
    <property type="entry name" value="Rossmann-like_a/b/a_fold"/>
</dbReference>
<evidence type="ECO:0000256" key="3">
    <source>
        <dbReference type="ARBA" id="ARBA00012838"/>
    </source>
</evidence>
<evidence type="ECO:0000256" key="6">
    <source>
        <dbReference type="ARBA" id="ARBA00022741"/>
    </source>
</evidence>
<dbReference type="Gene3D" id="3.40.50.300">
    <property type="entry name" value="P-loop containing nucleotide triphosphate hydrolases"/>
    <property type="match status" value="1"/>
</dbReference>
<dbReference type="SMART" id="SM00184">
    <property type="entry name" value="RING"/>
    <property type="match status" value="1"/>
</dbReference>
<dbReference type="GO" id="GO:0006431">
    <property type="term" value="P:methionyl-tRNA aminoacylation"/>
    <property type="evidence" value="ECO:0007669"/>
    <property type="project" value="InterPro"/>
</dbReference>
<gene>
    <name evidence="20" type="primary">RAD16</name>
    <name evidence="20" type="ORF">SLS62_002967</name>
</gene>
<dbReference type="SUPFAM" id="SSF52540">
    <property type="entry name" value="P-loop containing nucleoside triphosphate hydrolases"/>
    <property type="match status" value="2"/>
</dbReference>
<evidence type="ECO:0000256" key="8">
    <source>
        <dbReference type="ARBA" id="ARBA00022801"/>
    </source>
</evidence>
<dbReference type="CDD" id="cd16567">
    <property type="entry name" value="RING-HC_RAD16-like"/>
    <property type="match status" value="1"/>
</dbReference>
<dbReference type="PROSITE" id="PS00690">
    <property type="entry name" value="DEAH_ATP_HELICASE"/>
    <property type="match status" value="1"/>
</dbReference>
<evidence type="ECO:0000256" key="2">
    <source>
        <dbReference type="ARBA" id="ARBA00005594"/>
    </source>
</evidence>
<dbReference type="InterPro" id="IPR033911">
    <property type="entry name" value="MetRS_core"/>
</dbReference>
<keyword evidence="4" id="KW-0436">Ligase</keyword>
<feature type="domain" description="Helicase C-terminal" evidence="19">
    <location>
        <begin position="840"/>
        <end position="997"/>
    </location>
</feature>
<dbReference type="EMBL" id="JAKJXP020000015">
    <property type="protein sequence ID" value="KAK7755152.1"/>
    <property type="molecule type" value="Genomic_DNA"/>
</dbReference>
<dbReference type="GO" id="GO:0005524">
    <property type="term" value="F:ATP binding"/>
    <property type="evidence" value="ECO:0007669"/>
    <property type="project" value="UniProtKB-KW"/>
</dbReference>
<keyword evidence="9" id="KW-0862">Zinc</keyword>
<feature type="compositionally biased region" description="Acidic residues" evidence="16">
    <location>
        <begin position="250"/>
        <end position="261"/>
    </location>
</feature>
<dbReference type="Gene3D" id="3.40.50.10810">
    <property type="entry name" value="Tandem AAA-ATPase domain"/>
    <property type="match status" value="1"/>
</dbReference>
<feature type="compositionally biased region" description="Polar residues" evidence="16">
    <location>
        <begin position="14"/>
        <end position="37"/>
    </location>
</feature>
<feature type="compositionally biased region" description="Acidic residues" evidence="16">
    <location>
        <begin position="304"/>
        <end position="318"/>
    </location>
</feature>
<dbReference type="SUPFAM" id="SSF52374">
    <property type="entry name" value="Nucleotidylyl transferase"/>
    <property type="match status" value="1"/>
</dbReference>
<keyword evidence="10" id="KW-0067">ATP-binding</keyword>
<dbReference type="SMART" id="SM00487">
    <property type="entry name" value="DEXDc"/>
    <property type="match status" value="1"/>
</dbReference>
<evidence type="ECO:0000256" key="10">
    <source>
        <dbReference type="ARBA" id="ARBA00022840"/>
    </source>
</evidence>
<dbReference type="InterPro" id="IPR001841">
    <property type="entry name" value="Znf_RING"/>
</dbReference>
<accession>A0AAN9UXT2</accession>
<dbReference type="Pfam" id="PF00176">
    <property type="entry name" value="SNF2-rel_dom"/>
    <property type="match status" value="1"/>
</dbReference>
<dbReference type="SMART" id="SM00490">
    <property type="entry name" value="HELICc"/>
    <property type="match status" value="1"/>
</dbReference>
<keyword evidence="12" id="KW-0030">Aminoacyl-tRNA synthetase</keyword>
<evidence type="ECO:0000259" key="18">
    <source>
        <dbReference type="PROSITE" id="PS51192"/>
    </source>
</evidence>
<dbReference type="PRINTS" id="PR01041">
    <property type="entry name" value="TRNASYNTHMET"/>
</dbReference>
<feature type="compositionally biased region" description="Acidic residues" evidence="16">
    <location>
        <begin position="201"/>
        <end position="211"/>
    </location>
</feature>
<keyword evidence="8" id="KW-0378">Hydrolase</keyword>
<dbReference type="SUPFAM" id="SSF47323">
    <property type="entry name" value="Anticodon-binding domain of a subclass of class I aminoacyl-tRNA synthetases"/>
    <property type="match status" value="1"/>
</dbReference>
<dbReference type="InterPro" id="IPR014758">
    <property type="entry name" value="Met-tRNA_synth"/>
</dbReference>
<feature type="compositionally biased region" description="Acidic residues" evidence="16">
    <location>
        <begin position="143"/>
        <end position="154"/>
    </location>
</feature>
<dbReference type="PROSITE" id="PS51192">
    <property type="entry name" value="HELICASE_ATP_BIND_1"/>
    <property type="match status" value="1"/>
</dbReference>
<dbReference type="PANTHER" id="PTHR43326">
    <property type="entry name" value="METHIONYL-TRNA SYNTHETASE"/>
    <property type="match status" value="1"/>
</dbReference>
<sequence length="1661" mass="185658">MAPNTRRAAALKNSPASNGVGTPSNRGARSSTAQKASTDPPKRRGRPPKVPQAAAIESVSSAATPTTAVSDSEYSTPATSNAVTPAPSIPAKAAPGTSTNRSTRSRLVIELPELPSDSDEGLPKPKGFSSRVKRPRRAHDSVIEDSEDDLDSESFDPSLALARRLQHEEDHQAALALAAQPSANATRQHGTKKGERSFDIDASDSGDDLEIISENSVNGKGKDKGKGRSQGKGKSTAKATAHKRSPVVDSSDDDDDDDDEEPLSRSVHPRKRIKLGLPESDNEEIALLTGDEEDSAESAFESLGELDSESDSGDDSEDSIPPPPRAAPRAAPRAITRPAPRPAPRPAQRQRRSLQLPRGLSRAEKERFRLEQHHPELKTMWRHLEEMPVLKAGKAEQPQSINRILKPFQLEGLAWMKAMEKIEWKGGLLGDEMGLGKTIQAVSLIMSDYPAKIPSLVLVPPVALMQWTTEIASYTDGKLKTLVFHGTNSKAKNMTVKQLKAFDVILMSYNSLESLYRKQEKGFRRKEGLFKEKSAIHQIKFHRVILDEAHCIKTRTTMTAKACFALKVDYRWCLTGTPLQNRIGEFFSLIRFLNIAPFASYFCKQCPCSTLEWNMNEDGKCTHCDHHSMRHVSVFNQELLNPIQKYGNSGEGKTALKKLRLMTDRIMLRRLKKDHTNSMELPVKEIYVDRQFFGEEENDFANSIMTSGQRKFDTYVAQGVVLNNYANIFGLIMQMRQVADHPDLILKKSSEGGQNIMVCCICDEPAEEAIRSRCRHDFCRACAKTYVNSQDQPDCPHCHIPLSIDLEQPEMEQEESQVKKSSIINRIKMENWTSSSKIELLVHELHSLRSDNASHKSIIFSQFTTMLQLIEWRLRRAGITTVMLDGSMTPAQRQASINHFMNNTDVECFLVSLKAGGVALNLTEASRVFIVDPWWNPAAEWQSADRCHRIGQTRPCTITRLCIEDSVESRMVLLQEKKTNMINSTINSDDTAMESLTPEDLQFLFRVDGLEQLANELFCQHLSTGHTVNPTHLKEMLLGAPARRLSWLRSVQAQHRGWICQSCRSRTKFIGTSTGTGTGRKPFSSSSSVLQEVKAEEVKVEEDKPYYVTTPIFYVNATPHIGHLYSMLLADALKRWEALRGKRRAIMCTGTDEHGIKVQQAAQRQEVTPKALCDTNAAAFRDLAKWGGIAYDRFVRTSEEDHVQAVRHFWTRLREGGHLYETQRAGWYSVSDEAFVPEALVERRFEPFTGRQIVVASESGSVVEWCEERNYHFRLTAMRDRLLRFYEENPDWVTPPSRMAEVVDWVRNHLEDLSVSRPVERLDWGIQVPGDHEQTIYVWVDALVNYLTTTGYPKYWSEQPKRGIKVDAWPADVHVIGKDIVRFHCVYWPALLLALDLPLPRRVLSHAHWLINARKISKSTGNVINPFVAIRRWGLDPLRYFLLSAGGIAHDADYANEIIAQRYKKALKGGLGNLLSRLTKPTTWNARDAIVATAAAGGVVPEIGSGSGSGATASAAQSSYNSRLDGAVNTHLEHLNAVVGRADAQIAELNPGAALREVMEFVFETNRFFSNATPWDDAKAGNTASLHRTIYVTAESLRIAGILLQPFMPGKAAELLDRLGVSLMRRSLDDARLGADYDYGVPSTETETPLFPPLFEDKPDV</sequence>
<proteinExistence type="inferred from homology"/>
<evidence type="ECO:0000313" key="21">
    <source>
        <dbReference type="Proteomes" id="UP001320420"/>
    </source>
</evidence>
<dbReference type="InterPro" id="IPR038718">
    <property type="entry name" value="SNF2-like_sf"/>
</dbReference>
<dbReference type="InterPro" id="IPR027417">
    <property type="entry name" value="P-loop_NTPase"/>
</dbReference>
<evidence type="ECO:0000256" key="11">
    <source>
        <dbReference type="ARBA" id="ARBA00022917"/>
    </source>
</evidence>
<evidence type="ECO:0000256" key="1">
    <source>
        <dbReference type="ARBA" id="ARBA00004123"/>
    </source>
</evidence>
<keyword evidence="21" id="KW-1185">Reference proteome</keyword>
<dbReference type="InterPro" id="IPR009080">
    <property type="entry name" value="tRNAsynth_Ia_anticodon-bd"/>
</dbReference>
<feature type="compositionally biased region" description="Low complexity" evidence="16">
    <location>
        <begin position="327"/>
        <end position="338"/>
    </location>
</feature>
<feature type="compositionally biased region" description="Polar residues" evidence="16">
    <location>
        <begin position="58"/>
        <end position="83"/>
    </location>
</feature>
<dbReference type="PROSITE" id="PS00518">
    <property type="entry name" value="ZF_RING_1"/>
    <property type="match status" value="1"/>
</dbReference>
<dbReference type="Proteomes" id="UP001320420">
    <property type="component" value="Unassembled WGS sequence"/>
</dbReference>
<dbReference type="NCBIfam" id="TIGR00398">
    <property type="entry name" value="metG"/>
    <property type="match status" value="1"/>
</dbReference>
<evidence type="ECO:0000259" key="17">
    <source>
        <dbReference type="PROSITE" id="PS50089"/>
    </source>
</evidence>
<dbReference type="Gene3D" id="3.40.50.620">
    <property type="entry name" value="HUPs"/>
    <property type="match status" value="1"/>
</dbReference>
<evidence type="ECO:0000256" key="14">
    <source>
        <dbReference type="ARBA" id="ARBA00068817"/>
    </source>
</evidence>
<evidence type="ECO:0000256" key="12">
    <source>
        <dbReference type="ARBA" id="ARBA00023146"/>
    </source>
</evidence>
<feature type="compositionally biased region" description="Acidic residues" evidence="16">
    <location>
        <begin position="280"/>
        <end position="296"/>
    </location>
</feature>
<keyword evidence="5" id="KW-0479">Metal-binding</keyword>
<dbReference type="InterPro" id="IPR002464">
    <property type="entry name" value="DNA/RNA_helicase_DEAH_CS"/>
</dbReference>
<dbReference type="InterPro" id="IPR013083">
    <property type="entry name" value="Znf_RING/FYVE/PHD"/>
</dbReference>
<evidence type="ECO:0000256" key="16">
    <source>
        <dbReference type="SAM" id="MobiDB-lite"/>
    </source>
</evidence>
<dbReference type="Gene3D" id="1.10.730.10">
    <property type="entry name" value="Isoleucyl-tRNA Synthetase, Domain 1"/>
    <property type="match status" value="1"/>
</dbReference>
<dbReference type="InterPro" id="IPR015413">
    <property type="entry name" value="Methionyl/Leucyl_tRNA_Synth"/>
</dbReference>
<dbReference type="PROSITE" id="PS50089">
    <property type="entry name" value="ZF_RING_2"/>
    <property type="match status" value="1"/>
</dbReference>
<comment type="caution">
    <text evidence="20">The sequence shown here is derived from an EMBL/GenBank/DDBJ whole genome shotgun (WGS) entry which is preliminary data.</text>
</comment>